<evidence type="ECO:0000256" key="1">
    <source>
        <dbReference type="ARBA" id="ARBA00006738"/>
    </source>
</evidence>
<dbReference type="NCBIfam" id="NF009154">
    <property type="entry name" value="PRK12497.3-3"/>
    <property type="match status" value="1"/>
</dbReference>
<dbReference type="KEGG" id="palb:EJC50_15065"/>
<evidence type="ECO:0000256" key="2">
    <source>
        <dbReference type="HAMAP-Rule" id="MF_00048"/>
    </source>
</evidence>
<dbReference type="InterPro" id="IPR003509">
    <property type="entry name" value="UPF0102_YraN-like"/>
</dbReference>
<dbReference type="HAMAP" id="MF_00048">
    <property type="entry name" value="UPF0102"/>
    <property type="match status" value="1"/>
</dbReference>
<gene>
    <name evidence="3" type="ORF">EJC50_15065</name>
</gene>
<dbReference type="GO" id="GO:0003676">
    <property type="term" value="F:nucleic acid binding"/>
    <property type="evidence" value="ECO:0007669"/>
    <property type="project" value="InterPro"/>
</dbReference>
<proteinExistence type="inferred from homology"/>
<dbReference type="InterPro" id="IPR011856">
    <property type="entry name" value="tRNA_endonuc-like_dom_sf"/>
</dbReference>
<dbReference type="RefSeq" id="WP_126016311.1">
    <property type="nucleotide sequence ID" value="NZ_CP034437.1"/>
</dbReference>
<dbReference type="Proteomes" id="UP000272528">
    <property type="component" value="Chromosome"/>
</dbReference>
<keyword evidence="4" id="KW-1185">Reference proteome</keyword>
<dbReference type="PANTHER" id="PTHR34039">
    <property type="entry name" value="UPF0102 PROTEIN YRAN"/>
    <property type="match status" value="1"/>
</dbReference>
<reference evidence="4" key="1">
    <citation type="submission" date="2018-12" db="EMBL/GenBank/DDBJ databases">
        <title>Genome sequence of Peanibacillus sp.</title>
        <authorList>
            <person name="Subramani G."/>
            <person name="Srinivasan S."/>
            <person name="Kim M.K."/>
        </authorList>
    </citation>
    <scope>NUCLEOTIDE SEQUENCE [LARGE SCALE GENOMIC DNA]</scope>
    <source>
        <strain evidence="4">18JY67-1</strain>
    </source>
</reference>
<accession>A0A3Q8X7S9</accession>
<protein>
    <recommendedName>
        <fullName evidence="2">UPF0102 protein EJC50_15065</fullName>
    </recommendedName>
</protein>
<evidence type="ECO:0000313" key="3">
    <source>
        <dbReference type="EMBL" id="AZN40838.1"/>
    </source>
</evidence>
<organism evidence="3 4">
    <name type="scientific">Paenibacillus albus</name>
    <dbReference type="NCBI Taxonomy" id="2495582"/>
    <lineage>
        <taxon>Bacteria</taxon>
        <taxon>Bacillati</taxon>
        <taxon>Bacillota</taxon>
        <taxon>Bacilli</taxon>
        <taxon>Bacillales</taxon>
        <taxon>Paenibacillaceae</taxon>
        <taxon>Paenibacillus</taxon>
    </lineage>
</organism>
<sequence length="138" mass="15608">MTIRRQANEAKKPDSRQSIGKFGEEEAARYLIEQGYQVLARNWRCRSGELDIVAQSEGTLVVIEVRTRRQGGRFGTAAESVDFRKQHQVRATAEVYLSLQKLHGQPVRFDVIAITAVLTPSEPLPFQITELKHIEAAF</sequence>
<dbReference type="OrthoDB" id="9802516at2"/>
<dbReference type="SUPFAM" id="SSF52980">
    <property type="entry name" value="Restriction endonuclease-like"/>
    <property type="match status" value="1"/>
</dbReference>
<comment type="similarity">
    <text evidence="1 2">Belongs to the UPF0102 family.</text>
</comment>
<dbReference type="InterPro" id="IPR011335">
    <property type="entry name" value="Restrct_endonuc-II-like"/>
</dbReference>
<dbReference type="NCBIfam" id="TIGR00252">
    <property type="entry name" value="YraN family protein"/>
    <property type="match status" value="1"/>
</dbReference>
<dbReference type="PANTHER" id="PTHR34039:SF1">
    <property type="entry name" value="UPF0102 PROTEIN YRAN"/>
    <property type="match status" value="1"/>
</dbReference>
<dbReference type="Pfam" id="PF02021">
    <property type="entry name" value="UPF0102"/>
    <property type="match status" value="1"/>
</dbReference>
<dbReference type="NCBIfam" id="NF009150">
    <property type="entry name" value="PRK12497.1-3"/>
    <property type="match status" value="1"/>
</dbReference>
<dbReference type="EMBL" id="CP034437">
    <property type="protein sequence ID" value="AZN40838.1"/>
    <property type="molecule type" value="Genomic_DNA"/>
</dbReference>
<dbReference type="Gene3D" id="3.40.1350.10">
    <property type="match status" value="1"/>
</dbReference>
<dbReference type="CDD" id="cd20736">
    <property type="entry name" value="PoNe_Nuclease"/>
    <property type="match status" value="1"/>
</dbReference>
<name>A0A3Q8X7S9_9BACL</name>
<evidence type="ECO:0000313" key="4">
    <source>
        <dbReference type="Proteomes" id="UP000272528"/>
    </source>
</evidence>
<dbReference type="AlphaFoldDB" id="A0A3Q8X7S9"/>